<dbReference type="Pfam" id="PF04002">
    <property type="entry name" value="RadC"/>
    <property type="match status" value="1"/>
</dbReference>
<dbReference type="Pfam" id="PF20582">
    <property type="entry name" value="UPF0758_N"/>
    <property type="match status" value="1"/>
</dbReference>
<dbReference type="AlphaFoldDB" id="A0A0C1R0N7"/>
<keyword evidence="1" id="KW-0378">Hydrolase</keyword>
<reference evidence="5 6" key="1">
    <citation type="submission" date="2015-01" db="EMBL/GenBank/DDBJ databases">
        <title>Genome sequence of the anaerobic bacterium Geobacter soli GSS01, a dissimilatory Fe(III) reducer from soil.</title>
        <authorList>
            <person name="Yang G."/>
            <person name="Zhou S."/>
        </authorList>
    </citation>
    <scope>NUCLEOTIDE SEQUENCE [LARGE SCALE GENOMIC DNA]</scope>
    <source>
        <strain evidence="5 6">GSS01</strain>
    </source>
</reference>
<proteinExistence type="inferred from homology"/>
<keyword evidence="1" id="KW-0645">Protease</keyword>
<comment type="similarity">
    <text evidence="2">Belongs to the UPF0758 family.</text>
</comment>
<dbReference type="InterPro" id="IPR001405">
    <property type="entry name" value="UPF0758"/>
</dbReference>
<keyword evidence="6" id="KW-1185">Reference proteome</keyword>
<dbReference type="Proteomes" id="UP000031433">
    <property type="component" value="Unassembled WGS sequence"/>
</dbReference>
<dbReference type="EMBL" id="JXBL01000001">
    <property type="protein sequence ID" value="KIE44056.1"/>
    <property type="molecule type" value="Genomic_DNA"/>
</dbReference>
<dbReference type="RefSeq" id="WP_039647969.1">
    <property type="nucleotide sequence ID" value="NZ_JXBL01000001.1"/>
</dbReference>
<accession>A0A0C1R0N7</accession>
<dbReference type="NCBIfam" id="NF000642">
    <property type="entry name" value="PRK00024.1"/>
    <property type="match status" value="1"/>
</dbReference>
<gene>
    <name evidence="5" type="ORF">SE37_16225</name>
</gene>
<dbReference type="SUPFAM" id="SSF102712">
    <property type="entry name" value="JAB1/MPN domain"/>
    <property type="match status" value="1"/>
</dbReference>
<evidence type="ECO:0000256" key="2">
    <source>
        <dbReference type="RuleBase" id="RU003797"/>
    </source>
</evidence>
<dbReference type="GO" id="GO:0008237">
    <property type="term" value="F:metallopeptidase activity"/>
    <property type="evidence" value="ECO:0007669"/>
    <property type="project" value="UniProtKB-KW"/>
</dbReference>
<dbReference type="InterPro" id="IPR046778">
    <property type="entry name" value="UPF0758_N"/>
</dbReference>
<evidence type="ECO:0000259" key="4">
    <source>
        <dbReference type="Pfam" id="PF20582"/>
    </source>
</evidence>
<evidence type="ECO:0000313" key="5">
    <source>
        <dbReference type="EMBL" id="KIE44056.1"/>
    </source>
</evidence>
<feature type="domain" description="UPF0758" evidence="4">
    <location>
        <begin position="5"/>
        <end position="84"/>
    </location>
</feature>
<organism evidence="5 6">
    <name type="scientific">Geobacter soli</name>
    <dbReference type="NCBI Taxonomy" id="1510391"/>
    <lineage>
        <taxon>Bacteria</taxon>
        <taxon>Pseudomonadati</taxon>
        <taxon>Thermodesulfobacteriota</taxon>
        <taxon>Desulfuromonadia</taxon>
        <taxon>Geobacterales</taxon>
        <taxon>Geobacteraceae</taxon>
        <taxon>Geobacter</taxon>
    </lineage>
</organism>
<dbReference type="PANTHER" id="PTHR30471">
    <property type="entry name" value="DNA REPAIR PROTEIN RADC"/>
    <property type="match status" value="1"/>
</dbReference>
<comment type="caution">
    <text evidence="5">The sequence shown here is derived from an EMBL/GenBank/DDBJ whole genome shotgun (WGS) entry which is preliminary data.</text>
</comment>
<keyword evidence="1" id="KW-0482">Metalloprotease</keyword>
<evidence type="ECO:0000259" key="3">
    <source>
        <dbReference type="Pfam" id="PF04002"/>
    </source>
</evidence>
<name>A0A0C1R0N7_9BACT</name>
<dbReference type="InterPro" id="IPR010994">
    <property type="entry name" value="RuvA_2-like"/>
</dbReference>
<evidence type="ECO:0000256" key="1">
    <source>
        <dbReference type="ARBA" id="ARBA00023049"/>
    </source>
</evidence>
<feature type="domain" description="RadC-like JAB" evidence="3">
    <location>
        <begin position="108"/>
        <end position="227"/>
    </location>
</feature>
<dbReference type="Gene3D" id="3.40.140.10">
    <property type="entry name" value="Cytidine Deaminase, domain 2"/>
    <property type="match status" value="1"/>
</dbReference>
<dbReference type="CDD" id="cd08071">
    <property type="entry name" value="MPN_DUF2466"/>
    <property type="match status" value="1"/>
</dbReference>
<dbReference type="SUPFAM" id="SSF47781">
    <property type="entry name" value="RuvA domain 2-like"/>
    <property type="match status" value="1"/>
</dbReference>
<protein>
    <submittedName>
        <fullName evidence="5">DNA repair protein RadC</fullName>
    </submittedName>
</protein>
<dbReference type="Gene3D" id="1.10.150.20">
    <property type="entry name" value="5' to 3' exonuclease, C-terminal subdomain"/>
    <property type="match status" value="1"/>
</dbReference>
<sequence>MAGGIKAWPENERPREKLLRRGAPILSDAELLALIIRTGDSVTGRSAIDLGRALLQECGDLRTLAGATVSELCAVKGMGTAKAASIKAALEMASRVNSERLMICSERFTSPEQVYNHYHYAFRDRRKEYFMALLLDGKNRIMREIQVSEGSLNQSIVHPREVFNPAVRESAAAVILVHNHPTGDPAPSREDLEITRRLREAGDIMGIKVLDHIIIGDGRFTSFVSAGLL</sequence>
<dbReference type="InterPro" id="IPR025657">
    <property type="entry name" value="RadC_JAB"/>
</dbReference>
<evidence type="ECO:0000313" key="6">
    <source>
        <dbReference type="Proteomes" id="UP000031433"/>
    </source>
</evidence>
<dbReference type="NCBIfam" id="TIGR00608">
    <property type="entry name" value="radc"/>
    <property type="match status" value="1"/>
</dbReference>
<dbReference type="PANTHER" id="PTHR30471:SF3">
    <property type="entry name" value="UPF0758 PROTEIN YEES-RELATED"/>
    <property type="match status" value="1"/>
</dbReference>